<dbReference type="RefSeq" id="WP_160128264.1">
    <property type="nucleotide sequence ID" value="NZ_CP019288.1"/>
</dbReference>
<name>A0A7L4ZFR7_9FLAO</name>
<proteinExistence type="predicted"/>
<organism evidence="1 2">
    <name type="scientific">Kordia antarctica</name>
    <dbReference type="NCBI Taxonomy" id="1218801"/>
    <lineage>
        <taxon>Bacteria</taxon>
        <taxon>Pseudomonadati</taxon>
        <taxon>Bacteroidota</taxon>
        <taxon>Flavobacteriia</taxon>
        <taxon>Flavobacteriales</taxon>
        <taxon>Flavobacteriaceae</taxon>
        <taxon>Kordia</taxon>
    </lineage>
</organism>
<gene>
    <name evidence="1" type="ORF">IMCC3317_08690</name>
</gene>
<evidence type="ECO:0000313" key="2">
    <source>
        <dbReference type="Proteomes" id="UP000464657"/>
    </source>
</evidence>
<reference evidence="1 2" key="1">
    <citation type="journal article" date="2013" name="Int. J. Syst. Evol. Microbiol.">
        <title>Kordia antarctica sp. nov., isolated from Antarctic seawater.</title>
        <authorList>
            <person name="Baek K."/>
            <person name="Choi A."/>
            <person name="Kang I."/>
            <person name="Lee K."/>
            <person name="Cho J.C."/>
        </authorList>
    </citation>
    <scope>NUCLEOTIDE SEQUENCE [LARGE SCALE GENOMIC DNA]</scope>
    <source>
        <strain evidence="1 2">IMCC3317</strain>
    </source>
</reference>
<dbReference type="AlphaFoldDB" id="A0A7L4ZFR7"/>
<dbReference type="EMBL" id="CP019288">
    <property type="protein sequence ID" value="QHI35523.1"/>
    <property type="molecule type" value="Genomic_DNA"/>
</dbReference>
<keyword evidence="2" id="KW-1185">Reference proteome</keyword>
<dbReference type="KEGG" id="kan:IMCC3317_08690"/>
<protein>
    <submittedName>
        <fullName evidence="1">Uncharacterized protein</fullName>
    </submittedName>
</protein>
<accession>A0A7L4ZFR7</accession>
<evidence type="ECO:0000313" key="1">
    <source>
        <dbReference type="EMBL" id="QHI35523.1"/>
    </source>
</evidence>
<sequence length="182" mass="19500">MKVQNWMSWEGGVDLVALSNDKTEMPNVIVHLARMVHTPVGSAPSGMLLLPNEDGTPKVMGFISTNKIVGDYFANNVFAGTPFEQAPTIVGAITVHTDMPNFAEVTVKIDGFDVHLKLSNFGDLTRVNRQSPNLPFHDDSLEAEAKTVALTINGVLTPVIVPPMGMSGGPAAVYSATGFYSR</sequence>
<dbReference type="Proteomes" id="UP000464657">
    <property type="component" value="Chromosome"/>
</dbReference>
<dbReference type="OrthoDB" id="1550505at2"/>